<dbReference type="InterPro" id="IPR044179">
    <property type="entry name" value="PPR5-like"/>
</dbReference>
<dbReference type="OrthoDB" id="185373at2759"/>
<dbReference type="Gramene" id="Pp3c4_9690V3.8">
    <property type="protein sequence ID" value="Pp3c4_9690V3.8"/>
    <property type="gene ID" value="Pp3c4_9690"/>
</dbReference>
<dbReference type="PaxDb" id="3218-PP1S190_34V6.1"/>
<dbReference type="EnsemblPlants" id="Pp3c4_9690V3.1">
    <property type="protein sequence ID" value="Pp3c4_9690V3.1"/>
    <property type="gene ID" value="Pp3c4_9690"/>
</dbReference>
<dbReference type="EnsemblPlants" id="Pp3c4_9690V3.8">
    <property type="protein sequence ID" value="Pp3c4_9690V3.8"/>
    <property type="gene ID" value="Pp3c4_9690"/>
</dbReference>
<dbReference type="EnsemblPlants" id="Pp3c4_9690V3.9">
    <property type="protein sequence ID" value="Pp3c4_9690V3.9"/>
    <property type="gene ID" value="Pp3c4_9690"/>
</dbReference>
<reference evidence="4 6" key="2">
    <citation type="journal article" date="2018" name="Plant J.">
        <title>The Physcomitrella patens chromosome-scale assembly reveals moss genome structure and evolution.</title>
        <authorList>
            <person name="Lang D."/>
            <person name="Ullrich K.K."/>
            <person name="Murat F."/>
            <person name="Fuchs J."/>
            <person name="Jenkins J."/>
            <person name="Haas F.B."/>
            <person name="Piednoel M."/>
            <person name="Gundlach H."/>
            <person name="Van Bel M."/>
            <person name="Meyberg R."/>
            <person name="Vives C."/>
            <person name="Morata J."/>
            <person name="Symeonidi A."/>
            <person name="Hiss M."/>
            <person name="Muchero W."/>
            <person name="Kamisugi Y."/>
            <person name="Saleh O."/>
            <person name="Blanc G."/>
            <person name="Decker E.L."/>
            <person name="van Gessel N."/>
            <person name="Grimwood J."/>
            <person name="Hayes R.D."/>
            <person name="Graham S.W."/>
            <person name="Gunter L.E."/>
            <person name="McDaniel S.F."/>
            <person name="Hoernstein S.N.W."/>
            <person name="Larsson A."/>
            <person name="Li F.W."/>
            <person name="Perroud P.F."/>
            <person name="Phillips J."/>
            <person name="Ranjan P."/>
            <person name="Rokshar D.S."/>
            <person name="Rothfels C.J."/>
            <person name="Schneider L."/>
            <person name="Shu S."/>
            <person name="Stevenson D.W."/>
            <person name="Thummler F."/>
            <person name="Tillich M."/>
            <person name="Villarreal Aguilar J.C."/>
            <person name="Widiez T."/>
            <person name="Wong G.K."/>
            <person name="Wymore A."/>
            <person name="Zhang Y."/>
            <person name="Zimmer A.D."/>
            <person name="Quatrano R.S."/>
            <person name="Mayer K.F.X."/>
            <person name="Goodstein D."/>
            <person name="Casacuberta J.M."/>
            <person name="Vandepoele K."/>
            <person name="Reski R."/>
            <person name="Cuming A.C."/>
            <person name="Tuskan G.A."/>
            <person name="Maumus F."/>
            <person name="Salse J."/>
            <person name="Schmutz J."/>
            <person name="Rensing S.A."/>
        </authorList>
    </citation>
    <scope>NUCLEOTIDE SEQUENCE [LARGE SCALE GENOMIC DNA]</scope>
    <source>
        <strain evidence="5 6">cv. Gransden 2004</strain>
    </source>
</reference>
<dbReference type="PANTHER" id="PTHR47874:SF5">
    <property type="entry name" value="PENTATRICOPEPTIDE REPEAT-CONTAINING PROTEIN PPR5 HOMOLOG, CHLOROPLASTIC"/>
    <property type="match status" value="1"/>
</dbReference>
<dbReference type="EnsemblPlants" id="Pp3c4_9690V3.14">
    <property type="protein sequence ID" value="Pp3c4_9690V3.14"/>
    <property type="gene ID" value="Pp3c4_9690"/>
</dbReference>
<dbReference type="EnsemblPlants" id="Pp3c4_9690V3.7">
    <property type="protein sequence ID" value="Pp3c4_9690V3.7"/>
    <property type="gene ID" value="Pp3c4_9690"/>
</dbReference>
<dbReference type="Gramene" id="Pp3c4_9690V3.6">
    <property type="protein sequence ID" value="Pp3c4_9690V3.6"/>
    <property type="gene ID" value="Pp3c4_9690"/>
</dbReference>
<dbReference type="Gramene" id="Pp3c4_9690V3.7">
    <property type="protein sequence ID" value="Pp3c4_9690V3.7"/>
    <property type="gene ID" value="Pp3c4_9690"/>
</dbReference>
<dbReference type="Gene3D" id="1.25.40.10">
    <property type="entry name" value="Tetratricopeptide repeat domain"/>
    <property type="match status" value="3"/>
</dbReference>
<keyword evidence="6" id="KW-1185">Reference proteome</keyword>
<dbReference type="Pfam" id="PF13812">
    <property type="entry name" value="PPR_3"/>
    <property type="match status" value="2"/>
</dbReference>
<evidence type="ECO:0000313" key="4">
    <source>
        <dbReference type="EMBL" id="PNR55094.1"/>
    </source>
</evidence>
<dbReference type="Gramene" id="Pp3c4_9690V3.16">
    <property type="protein sequence ID" value="Pp3c4_9690V3.16"/>
    <property type="gene ID" value="Pp3c4_9690"/>
</dbReference>
<feature type="repeat" description="PPR" evidence="3">
    <location>
        <begin position="370"/>
        <end position="404"/>
    </location>
</feature>
<dbReference type="NCBIfam" id="TIGR00756">
    <property type="entry name" value="PPR"/>
    <property type="match status" value="2"/>
</dbReference>
<evidence type="ECO:0000313" key="6">
    <source>
        <dbReference type="Proteomes" id="UP000006727"/>
    </source>
</evidence>
<reference evidence="5" key="3">
    <citation type="submission" date="2020-12" db="UniProtKB">
        <authorList>
            <consortium name="EnsemblPlants"/>
        </authorList>
    </citation>
    <scope>IDENTIFICATION</scope>
</reference>
<dbReference type="EMBL" id="ABEU02000004">
    <property type="protein sequence ID" value="PNR55094.1"/>
    <property type="molecule type" value="Genomic_DNA"/>
</dbReference>
<evidence type="ECO:0000256" key="2">
    <source>
        <dbReference type="ARBA" id="ARBA00022737"/>
    </source>
</evidence>
<dbReference type="Pfam" id="PF13041">
    <property type="entry name" value="PPR_2"/>
    <property type="match status" value="1"/>
</dbReference>
<dbReference type="EnsemblPlants" id="Pp3c4_9690V3.16">
    <property type="protein sequence ID" value="Pp3c4_9690V3.16"/>
    <property type="gene ID" value="Pp3c4_9690"/>
</dbReference>
<dbReference type="GO" id="GO:0003729">
    <property type="term" value="F:mRNA binding"/>
    <property type="evidence" value="ECO:0007669"/>
    <property type="project" value="InterPro"/>
</dbReference>
<dbReference type="Gramene" id="Pp3c4_9690V3.17">
    <property type="protein sequence ID" value="Pp3c4_9690V3.17"/>
    <property type="gene ID" value="Pp3c4_9690"/>
</dbReference>
<dbReference type="InterPro" id="IPR011990">
    <property type="entry name" value="TPR-like_helical_dom_sf"/>
</dbReference>
<dbReference type="Gramene" id="Pp3c4_9690V3.15">
    <property type="protein sequence ID" value="Pp3c4_9690V3.15"/>
    <property type="gene ID" value="Pp3c4_9690"/>
</dbReference>
<name>A0A2K1KMU0_PHYPA</name>
<evidence type="ECO:0000256" key="1">
    <source>
        <dbReference type="ARBA" id="ARBA00007626"/>
    </source>
</evidence>
<dbReference type="EnsemblPlants" id="Pp3c4_9690V3.17">
    <property type="protein sequence ID" value="Pp3c4_9690V3.17"/>
    <property type="gene ID" value="Pp3c4_9690"/>
</dbReference>
<evidence type="ECO:0000256" key="3">
    <source>
        <dbReference type="PROSITE-ProRule" id="PRU00708"/>
    </source>
</evidence>
<feature type="repeat" description="PPR" evidence="3">
    <location>
        <begin position="405"/>
        <end position="439"/>
    </location>
</feature>
<dbReference type="EnsemblPlants" id="Pp3c4_9690V3.6">
    <property type="protein sequence ID" value="Pp3c4_9690V3.6"/>
    <property type="gene ID" value="Pp3c4_9690"/>
</dbReference>
<feature type="repeat" description="PPR" evidence="3">
    <location>
        <begin position="300"/>
        <end position="334"/>
    </location>
</feature>
<reference evidence="4 6" key="1">
    <citation type="journal article" date="2008" name="Science">
        <title>The Physcomitrella genome reveals evolutionary insights into the conquest of land by plants.</title>
        <authorList>
            <person name="Rensing S."/>
            <person name="Lang D."/>
            <person name="Zimmer A."/>
            <person name="Terry A."/>
            <person name="Salamov A."/>
            <person name="Shapiro H."/>
            <person name="Nishiyama T."/>
            <person name="Perroud P.-F."/>
            <person name="Lindquist E."/>
            <person name="Kamisugi Y."/>
            <person name="Tanahashi T."/>
            <person name="Sakakibara K."/>
            <person name="Fujita T."/>
            <person name="Oishi K."/>
            <person name="Shin-I T."/>
            <person name="Kuroki Y."/>
            <person name="Toyoda A."/>
            <person name="Suzuki Y."/>
            <person name="Hashimoto A."/>
            <person name="Yamaguchi K."/>
            <person name="Sugano A."/>
            <person name="Kohara Y."/>
            <person name="Fujiyama A."/>
            <person name="Anterola A."/>
            <person name="Aoki S."/>
            <person name="Ashton N."/>
            <person name="Barbazuk W.B."/>
            <person name="Barker E."/>
            <person name="Bennetzen J."/>
            <person name="Bezanilla M."/>
            <person name="Blankenship R."/>
            <person name="Cho S.H."/>
            <person name="Dutcher S."/>
            <person name="Estelle M."/>
            <person name="Fawcett J.A."/>
            <person name="Gundlach H."/>
            <person name="Hanada K."/>
            <person name="Heyl A."/>
            <person name="Hicks K.A."/>
            <person name="Hugh J."/>
            <person name="Lohr M."/>
            <person name="Mayer K."/>
            <person name="Melkozernov A."/>
            <person name="Murata T."/>
            <person name="Nelson D."/>
            <person name="Pils B."/>
            <person name="Prigge M."/>
            <person name="Reiss B."/>
            <person name="Renner T."/>
            <person name="Rombauts S."/>
            <person name="Rushton P."/>
            <person name="Sanderfoot A."/>
            <person name="Schween G."/>
            <person name="Shiu S.-H."/>
            <person name="Stueber K."/>
            <person name="Theodoulou F.L."/>
            <person name="Tu H."/>
            <person name="Van de Peer Y."/>
            <person name="Verrier P.J."/>
            <person name="Waters E."/>
            <person name="Wood A."/>
            <person name="Yang L."/>
            <person name="Cove D."/>
            <person name="Cuming A."/>
            <person name="Hasebe M."/>
            <person name="Lucas S."/>
            <person name="Mishler D.B."/>
            <person name="Reski R."/>
            <person name="Grigoriev I."/>
            <person name="Quatrano R.S."/>
            <person name="Boore J.L."/>
        </authorList>
    </citation>
    <scope>NUCLEOTIDE SEQUENCE [LARGE SCALE GENOMIC DNA]</scope>
    <source>
        <strain evidence="5 6">cv. Gransden 2004</strain>
    </source>
</reference>
<sequence>MASSLFIPTQSLLPTREFFVALPRMLPRHYSLVIHAAKRSTPNATPPVHRPSITSIVKTLTAGHVSVVQALQRQAPYMRQADWFALLAALGKQSKWTLILETFRWMQEQKWYRLDNGFHSKLIVTMGKAKQLRMAVWFFKEVKRNGHRPDTSLYNALITAHLQAEDKRIGFAKALQLFEEMKTKANCKPDLVTYNILLRGSAQVRDILQVERFFEEMEVEKIHPNLISYNGVIGAYGKAGDLVQMEKTLFTMRILKHIKPDTVTSNTLIESYGYGRDFVKMEQVFKSMTAAKNKQTSRPDAKTYNILMASYARLGEVGKMEWSCSRMEAANFKLNLRSYEILMTGYGEVGAIASMSECFYQMLQAGMQPQKSTLNAMLRAYCKHNCFEEAEELLNDALGWQTRPRTSSYLILLRAYAKERRSSDVEMLTERMAKVGIAPCAATFLEALESFSLSCGYEEKLTESAAEAQSDGEDEEDAFDAF</sequence>
<dbReference type="OMA" id="NILMASY"/>
<comment type="similarity">
    <text evidence="1">Belongs to the PPR family. P subfamily.</text>
</comment>
<evidence type="ECO:0000313" key="5">
    <source>
        <dbReference type="EnsemblPlants" id="Pp3c4_9690V3.1"/>
    </source>
</evidence>
<accession>A0A2K1KMU0</accession>
<dbReference type="Gramene" id="Pp3c4_9690V3.5">
    <property type="protein sequence ID" value="Pp3c4_9690V3.5"/>
    <property type="gene ID" value="Pp3c4_9690"/>
</dbReference>
<dbReference type="Gramene" id="Pp3c4_9690V3.1">
    <property type="protein sequence ID" value="Pp3c4_9690V3.1"/>
    <property type="gene ID" value="Pp3c4_9690"/>
</dbReference>
<feature type="repeat" description="PPR" evidence="3">
    <location>
        <begin position="190"/>
        <end position="224"/>
    </location>
</feature>
<organism evidence="4">
    <name type="scientific">Physcomitrium patens</name>
    <name type="common">Spreading-leaved earth moss</name>
    <name type="synonym">Physcomitrella patens</name>
    <dbReference type="NCBI Taxonomy" id="3218"/>
    <lineage>
        <taxon>Eukaryota</taxon>
        <taxon>Viridiplantae</taxon>
        <taxon>Streptophyta</taxon>
        <taxon>Embryophyta</taxon>
        <taxon>Bryophyta</taxon>
        <taxon>Bryophytina</taxon>
        <taxon>Bryopsida</taxon>
        <taxon>Funariidae</taxon>
        <taxon>Funariales</taxon>
        <taxon>Funariaceae</taxon>
        <taxon>Physcomitrium</taxon>
    </lineage>
</organism>
<dbReference type="InterPro" id="IPR002885">
    <property type="entry name" value="PPR_rpt"/>
</dbReference>
<dbReference type="AlphaFoldDB" id="A0A2K1KMU0"/>
<protein>
    <submittedName>
        <fullName evidence="4 5">Uncharacterized protein</fullName>
    </submittedName>
</protein>
<dbReference type="PANTHER" id="PTHR47874">
    <property type="entry name" value="EXPRESSED PROTEIN"/>
    <property type="match status" value="1"/>
</dbReference>
<keyword evidence="2" id="KW-0677">Repeat</keyword>
<feature type="repeat" description="PPR" evidence="3">
    <location>
        <begin position="335"/>
        <end position="369"/>
    </location>
</feature>
<dbReference type="EnsemblPlants" id="Pp3c4_9690V3.15">
    <property type="protein sequence ID" value="Pp3c4_9690V3.15"/>
    <property type="gene ID" value="Pp3c4_9690"/>
</dbReference>
<dbReference type="PROSITE" id="PS51375">
    <property type="entry name" value="PPR"/>
    <property type="match status" value="5"/>
</dbReference>
<dbReference type="EnsemblPlants" id="Pp3c4_9690V3.5">
    <property type="protein sequence ID" value="Pp3c4_9690V3.5"/>
    <property type="gene ID" value="Pp3c4_9690"/>
</dbReference>
<proteinExistence type="inferred from homology"/>
<gene>
    <name evidence="5" type="primary">LOC112281099</name>
    <name evidence="4" type="ORF">PHYPA_005987</name>
</gene>
<dbReference type="Proteomes" id="UP000006727">
    <property type="component" value="Chromosome 4"/>
</dbReference>
<dbReference type="Gramene" id="Pp3c4_9690V3.14">
    <property type="protein sequence ID" value="Pp3c4_9690V3.14"/>
    <property type="gene ID" value="Pp3c4_9690"/>
</dbReference>
<dbReference type="Gramene" id="Pp3c4_9690V3.9">
    <property type="protein sequence ID" value="Pp3c4_9690V3.9"/>
    <property type="gene ID" value="Pp3c4_9690"/>
</dbReference>